<feature type="domain" description="Histidine kinase" evidence="14">
    <location>
        <begin position="173"/>
        <end position="393"/>
    </location>
</feature>
<keyword evidence="4" id="KW-0597">Phosphoprotein</keyword>
<evidence type="ECO:0000256" key="4">
    <source>
        <dbReference type="ARBA" id="ARBA00022553"/>
    </source>
</evidence>
<dbReference type="SUPFAM" id="SSF55874">
    <property type="entry name" value="ATPase domain of HSP90 chaperone/DNA topoisomerase II/histidine kinase"/>
    <property type="match status" value="1"/>
</dbReference>
<evidence type="ECO:0000256" key="3">
    <source>
        <dbReference type="ARBA" id="ARBA00012438"/>
    </source>
</evidence>
<dbReference type="PROSITE" id="PS50109">
    <property type="entry name" value="HIS_KIN"/>
    <property type="match status" value="1"/>
</dbReference>
<evidence type="ECO:0000256" key="11">
    <source>
        <dbReference type="ARBA" id="ARBA00023012"/>
    </source>
</evidence>
<keyword evidence="12 13" id="KW-0472">Membrane</keyword>
<comment type="caution">
    <text evidence="15">The sequence shown here is derived from an EMBL/GenBank/DDBJ whole genome shotgun (WGS) entry which is preliminary data.</text>
</comment>
<evidence type="ECO:0000256" key="7">
    <source>
        <dbReference type="ARBA" id="ARBA00022741"/>
    </source>
</evidence>
<dbReference type="InterPro" id="IPR052023">
    <property type="entry name" value="Histidine_kinase_KdpD"/>
</dbReference>
<dbReference type="InterPro" id="IPR038318">
    <property type="entry name" value="KdpD_sf"/>
</dbReference>
<feature type="transmembrane region" description="Helical" evidence="13">
    <location>
        <begin position="29"/>
        <end position="49"/>
    </location>
</feature>
<comment type="subcellular location">
    <subcellularLocation>
        <location evidence="2">Membrane</location>
        <topology evidence="2">Multi-pass membrane protein</topology>
    </subcellularLocation>
</comment>
<keyword evidence="11" id="KW-0902">Two-component regulatory system</keyword>
<evidence type="ECO:0000256" key="9">
    <source>
        <dbReference type="ARBA" id="ARBA00022840"/>
    </source>
</evidence>
<dbReference type="Proteomes" id="UP000271227">
    <property type="component" value="Unassembled WGS sequence"/>
</dbReference>
<dbReference type="InterPro" id="IPR036890">
    <property type="entry name" value="HATPase_C_sf"/>
</dbReference>
<evidence type="ECO:0000256" key="5">
    <source>
        <dbReference type="ARBA" id="ARBA00022679"/>
    </source>
</evidence>
<dbReference type="SMART" id="SM00388">
    <property type="entry name" value="HisKA"/>
    <property type="match status" value="1"/>
</dbReference>
<name>A0A3M0CRF5_9PROT</name>
<keyword evidence="5" id="KW-0808">Transferase</keyword>
<dbReference type="Gene3D" id="1.10.287.130">
    <property type="match status" value="1"/>
</dbReference>
<dbReference type="SMART" id="SM00387">
    <property type="entry name" value="HATPase_c"/>
    <property type="match status" value="1"/>
</dbReference>
<keyword evidence="10 13" id="KW-1133">Transmembrane helix</keyword>
<dbReference type="AlphaFoldDB" id="A0A3M0CRF5"/>
<evidence type="ECO:0000256" key="2">
    <source>
        <dbReference type="ARBA" id="ARBA00004141"/>
    </source>
</evidence>
<dbReference type="PANTHER" id="PTHR45569:SF1">
    <property type="entry name" value="SENSOR PROTEIN KDPD"/>
    <property type="match status" value="1"/>
</dbReference>
<comment type="catalytic activity">
    <reaction evidence="1">
        <text>ATP + protein L-histidine = ADP + protein N-phospho-L-histidine.</text>
        <dbReference type="EC" id="2.7.13.3"/>
    </reaction>
</comment>
<proteinExistence type="predicted"/>
<dbReference type="Pfam" id="PF13493">
    <property type="entry name" value="DUF4118"/>
    <property type="match status" value="1"/>
</dbReference>
<evidence type="ECO:0000256" key="8">
    <source>
        <dbReference type="ARBA" id="ARBA00022777"/>
    </source>
</evidence>
<dbReference type="InParanoid" id="A0A3M0CRF5"/>
<keyword evidence="6 13" id="KW-0812">Transmembrane</keyword>
<dbReference type="Gene3D" id="3.30.565.10">
    <property type="entry name" value="Histidine kinase-like ATPase, C-terminal domain"/>
    <property type="match status" value="1"/>
</dbReference>
<evidence type="ECO:0000256" key="13">
    <source>
        <dbReference type="SAM" id="Phobius"/>
    </source>
</evidence>
<dbReference type="InterPro" id="IPR005467">
    <property type="entry name" value="His_kinase_dom"/>
</dbReference>
<dbReference type="OrthoDB" id="9806130at2"/>
<evidence type="ECO:0000256" key="12">
    <source>
        <dbReference type="ARBA" id="ARBA00023136"/>
    </source>
</evidence>
<dbReference type="CDD" id="cd00075">
    <property type="entry name" value="HATPase"/>
    <property type="match status" value="1"/>
</dbReference>
<dbReference type="GO" id="GO:0000155">
    <property type="term" value="F:phosphorelay sensor kinase activity"/>
    <property type="evidence" value="ECO:0007669"/>
    <property type="project" value="InterPro"/>
</dbReference>
<reference evidence="15 16" key="1">
    <citation type="submission" date="2018-10" db="EMBL/GenBank/DDBJ databases">
        <title>Genomic Encyclopedia of Archaeal and Bacterial Type Strains, Phase II (KMG-II): from individual species to whole genera.</title>
        <authorList>
            <person name="Goeker M."/>
        </authorList>
    </citation>
    <scope>NUCLEOTIDE SEQUENCE [LARGE SCALE GENOMIC DNA]</scope>
    <source>
        <strain evidence="15 16">DSM 25217</strain>
    </source>
</reference>
<dbReference type="RefSeq" id="WP_121937335.1">
    <property type="nucleotide sequence ID" value="NZ_REFR01000009.1"/>
</dbReference>
<dbReference type="Pfam" id="PF02518">
    <property type="entry name" value="HATPase_c"/>
    <property type="match status" value="1"/>
</dbReference>
<dbReference type="Pfam" id="PF00512">
    <property type="entry name" value="HisKA"/>
    <property type="match status" value="1"/>
</dbReference>
<dbReference type="Gene3D" id="1.20.120.620">
    <property type="entry name" value="Backbone structure of the membrane domain of e. Coli histidine kinase receptor kdpd"/>
    <property type="match status" value="1"/>
</dbReference>
<dbReference type="GO" id="GO:0005886">
    <property type="term" value="C:plasma membrane"/>
    <property type="evidence" value="ECO:0007669"/>
    <property type="project" value="TreeGrafter"/>
</dbReference>
<dbReference type="InterPro" id="IPR003661">
    <property type="entry name" value="HisK_dim/P_dom"/>
</dbReference>
<evidence type="ECO:0000313" key="15">
    <source>
        <dbReference type="EMBL" id="RMB12131.1"/>
    </source>
</evidence>
<evidence type="ECO:0000259" key="14">
    <source>
        <dbReference type="PROSITE" id="PS50109"/>
    </source>
</evidence>
<dbReference type="InterPro" id="IPR025201">
    <property type="entry name" value="KdpD_TM"/>
</dbReference>
<dbReference type="InterPro" id="IPR003594">
    <property type="entry name" value="HATPase_dom"/>
</dbReference>
<feature type="transmembrane region" description="Helical" evidence="13">
    <location>
        <begin position="108"/>
        <end position="126"/>
    </location>
</feature>
<protein>
    <recommendedName>
        <fullName evidence="3">histidine kinase</fullName>
        <ecNumber evidence="3">2.7.13.3</ecNumber>
    </recommendedName>
</protein>
<dbReference type="CDD" id="cd00082">
    <property type="entry name" value="HisKA"/>
    <property type="match status" value="1"/>
</dbReference>
<dbReference type="GO" id="GO:0005524">
    <property type="term" value="F:ATP binding"/>
    <property type="evidence" value="ECO:0007669"/>
    <property type="project" value="UniProtKB-KW"/>
</dbReference>
<keyword evidence="9" id="KW-0067">ATP-binding</keyword>
<feature type="transmembrane region" description="Helical" evidence="13">
    <location>
        <begin position="61"/>
        <end position="88"/>
    </location>
</feature>
<keyword evidence="8 15" id="KW-0418">Kinase</keyword>
<evidence type="ECO:0000256" key="1">
    <source>
        <dbReference type="ARBA" id="ARBA00000085"/>
    </source>
</evidence>
<accession>A0A3M0CRF5</accession>
<dbReference type="SUPFAM" id="SSF47384">
    <property type="entry name" value="Homodimeric domain of signal transducing histidine kinase"/>
    <property type="match status" value="1"/>
</dbReference>
<evidence type="ECO:0000256" key="6">
    <source>
        <dbReference type="ARBA" id="ARBA00022692"/>
    </source>
</evidence>
<dbReference type="InterPro" id="IPR004358">
    <property type="entry name" value="Sig_transdc_His_kin-like_C"/>
</dbReference>
<dbReference type="PRINTS" id="PR00344">
    <property type="entry name" value="BCTRLSENSOR"/>
</dbReference>
<evidence type="ECO:0000313" key="16">
    <source>
        <dbReference type="Proteomes" id="UP000271227"/>
    </source>
</evidence>
<gene>
    <name evidence="15" type="ORF">BXY39_0621</name>
</gene>
<dbReference type="PANTHER" id="PTHR45569">
    <property type="entry name" value="SENSOR PROTEIN KDPD"/>
    <property type="match status" value="1"/>
</dbReference>
<organism evidence="15 16">
    <name type="scientific">Eilatimonas milleporae</name>
    <dbReference type="NCBI Taxonomy" id="911205"/>
    <lineage>
        <taxon>Bacteria</taxon>
        <taxon>Pseudomonadati</taxon>
        <taxon>Pseudomonadota</taxon>
        <taxon>Alphaproteobacteria</taxon>
        <taxon>Kordiimonadales</taxon>
        <taxon>Kordiimonadaceae</taxon>
        <taxon>Eilatimonas</taxon>
    </lineage>
</organism>
<keyword evidence="16" id="KW-1185">Reference proteome</keyword>
<evidence type="ECO:0000256" key="10">
    <source>
        <dbReference type="ARBA" id="ARBA00022989"/>
    </source>
</evidence>
<sequence>MADETRFRQFARSFFSRRVLKERVTWHDYLSAFLLATFATGVVYGLEYLTVEKFSNISGFLIVAVLLSAILLGKGPAVVAAAVCSLLYDWLLVPPFLGAANSADNIIKFSVFVIAALLTSWIAGMSKNLAVRLKRRERDLMAVIDEREKYKREKQEEVVKRQGEALRNAILASVSHDLKTPLSSIIGAMSSLKLYGRNISEGDREKLNDSVLAEADKLLGYVDNLLEVAKLEEGRFLIARDAVAFDDVLDLTLKRMERRLRRHRIVVREGDPSLAFRGDEKLIGVALGNILDNAAKFSPPGTRIIIGIAAVPGHDMLAVEVADEGVGVPEGEEETIFDKFHRAKQADAKNAGTGLGLWIARRIVEAHGGDIRIRRRGSDTPGACVRLTLPAASLSVSPDDTREEAA</sequence>
<dbReference type="InterPro" id="IPR036097">
    <property type="entry name" value="HisK_dim/P_sf"/>
</dbReference>
<dbReference type="EMBL" id="REFR01000009">
    <property type="protein sequence ID" value="RMB12131.1"/>
    <property type="molecule type" value="Genomic_DNA"/>
</dbReference>
<dbReference type="EC" id="2.7.13.3" evidence="3"/>
<keyword evidence="7" id="KW-0547">Nucleotide-binding</keyword>